<dbReference type="InterPro" id="IPR033140">
    <property type="entry name" value="Lipase_GDXG_put_SER_AS"/>
</dbReference>
<feature type="domain" description="Alpha/beta hydrolase fold-3" evidence="4">
    <location>
        <begin position="87"/>
        <end position="254"/>
    </location>
</feature>
<comment type="caution">
    <text evidence="5">The sequence shown here is derived from an EMBL/GenBank/DDBJ whole genome shotgun (WGS) entry which is preliminary data.</text>
</comment>
<reference evidence="6" key="1">
    <citation type="submission" date="2019-06" db="EMBL/GenBank/DDBJ databases">
        <title>Gordonia isolated from sludge of a wastewater treatment plant.</title>
        <authorList>
            <person name="Tamura T."/>
            <person name="Aoyama K."/>
            <person name="Kang Y."/>
            <person name="Saito S."/>
            <person name="Akiyama N."/>
            <person name="Yazawa K."/>
            <person name="Gonoi T."/>
            <person name="Mikami Y."/>
        </authorList>
    </citation>
    <scope>NUCLEOTIDE SEQUENCE [LARGE SCALE GENOMIC DNA]</scope>
    <source>
        <strain evidence="6">NBRC 107696</strain>
    </source>
</reference>
<dbReference type="RefSeq" id="WP_161897686.1">
    <property type="nucleotide sequence ID" value="NZ_BJOV01000007.1"/>
</dbReference>
<evidence type="ECO:0000313" key="5">
    <source>
        <dbReference type="EMBL" id="GEE04129.1"/>
    </source>
</evidence>
<evidence type="ECO:0000259" key="4">
    <source>
        <dbReference type="Pfam" id="PF07859"/>
    </source>
</evidence>
<dbReference type="InterPro" id="IPR013094">
    <property type="entry name" value="AB_hydrolase_3"/>
</dbReference>
<sequence>MALTVEAILGLLDEPSRGYAETLLTNAPPPPYHRYGPSMMRAVFDAKGVPESTSKGLVTSESIVEKDGTRVPVRCYREVLDTPAPALLYMHGGGFVLGTLDGVDSLCRRLAETTGCVVVSVDYRRAPEHVYPAAADDCLAVYDWMLTDHERLGDRPDRVALAGDSAGGALALSVCTSLQQAGRGLPRCLVLAYPATSASFRGASWEAFALAPVLCRSDAEWFWDSYAGPEVRDDPRAVPEVSAELGSLPPLLVLWRRSGRTPLGLRTLRRDGECRGRRRATTDDAGVLHGFITEVDAVPAAREALEDAAAFVRRFTRLDP</sequence>
<dbReference type="Pfam" id="PF07859">
    <property type="entry name" value="Abhydrolase_3"/>
    <property type="match status" value="1"/>
</dbReference>
<dbReference type="EMBL" id="BJOV01000007">
    <property type="protein sequence ID" value="GEE04129.1"/>
    <property type="molecule type" value="Genomic_DNA"/>
</dbReference>
<dbReference type="InterPro" id="IPR029058">
    <property type="entry name" value="AB_hydrolase_fold"/>
</dbReference>
<comment type="similarity">
    <text evidence="1">Belongs to the 'GDXG' lipolytic enzyme family.</text>
</comment>
<keyword evidence="2" id="KW-0378">Hydrolase</keyword>
<organism evidence="5 6">
    <name type="scientific">Gordonia spumicola</name>
    <dbReference type="NCBI Taxonomy" id="589161"/>
    <lineage>
        <taxon>Bacteria</taxon>
        <taxon>Bacillati</taxon>
        <taxon>Actinomycetota</taxon>
        <taxon>Actinomycetes</taxon>
        <taxon>Mycobacteriales</taxon>
        <taxon>Gordoniaceae</taxon>
        <taxon>Gordonia</taxon>
    </lineage>
</organism>
<dbReference type="Proteomes" id="UP000444960">
    <property type="component" value="Unassembled WGS sequence"/>
</dbReference>
<dbReference type="PROSITE" id="PS01174">
    <property type="entry name" value="LIPASE_GDXG_SER"/>
    <property type="match status" value="1"/>
</dbReference>
<dbReference type="SUPFAM" id="SSF53474">
    <property type="entry name" value="alpha/beta-Hydrolases"/>
    <property type="match status" value="1"/>
</dbReference>
<name>A0A7I9VFH6_9ACTN</name>
<proteinExistence type="inferred from homology"/>
<accession>A0A7I9VFH6</accession>
<keyword evidence="6" id="KW-1185">Reference proteome</keyword>
<protein>
    <recommendedName>
        <fullName evidence="4">Alpha/beta hydrolase fold-3 domain-containing protein</fullName>
    </recommendedName>
</protein>
<evidence type="ECO:0000256" key="1">
    <source>
        <dbReference type="ARBA" id="ARBA00010515"/>
    </source>
</evidence>
<dbReference type="InterPro" id="IPR050300">
    <property type="entry name" value="GDXG_lipolytic_enzyme"/>
</dbReference>
<evidence type="ECO:0000256" key="2">
    <source>
        <dbReference type="ARBA" id="ARBA00022801"/>
    </source>
</evidence>
<dbReference type="AlphaFoldDB" id="A0A7I9VFH6"/>
<dbReference type="PANTHER" id="PTHR48081">
    <property type="entry name" value="AB HYDROLASE SUPERFAMILY PROTEIN C4A8.06C"/>
    <property type="match status" value="1"/>
</dbReference>
<evidence type="ECO:0000256" key="3">
    <source>
        <dbReference type="PROSITE-ProRule" id="PRU10038"/>
    </source>
</evidence>
<dbReference type="PANTHER" id="PTHR48081:SF8">
    <property type="entry name" value="ALPHA_BETA HYDROLASE FOLD-3 DOMAIN-CONTAINING PROTEIN-RELATED"/>
    <property type="match status" value="1"/>
</dbReference>
<dbReference type="OrthoDB" id="3181909at2"/>
<dbReference type="GO" id="GO:0016787">
    <property type="term" value="F:hydrolase activity"/>
    <property type="evidence" value="ECO:0007669"/>
    <property type="project" value="UniProtKB-KW"/>
</dbReference>
<feature type="active site" evidence="3">
    <location>
        <position position="165"/>
    </location>
</feature>
<dbReference type="Gene3D" id="3.40.50.1820">
    <property type="entry name" value="alpha/beta hydrolase"/>
    <property type="match status" value="1"/>
</dbReference>
<gene>
    <name evidence="5" type="ORF">nbrc107696_45750</name>
</gene>
<evidence type="ECO:0000313" key="6">
    <source>
        <dbReference type="Proteomes" id="UP000444960"/>
    </source>
</evidence>